<dbReference type="OrthoDB" id="9806653at2"/>
<evidence type="ECO:0000313" key="5">
    <source>
        <dbReference type="Proteomes" id="UP000199572"/>
    </source>
</evidence>
<protein>
    <submittedName>
        <fullName evidence="4">Glycosyltransferase involved in cell wall bisynthesis</fullName>
    </submittedName>
</protein>
<dbReference type="GO" id="GO:0016757">
    <property type="term" value="F:glycosyltransferase activity"/>
    <property type="evidence" value="ECO:0007669"/>
    <property type="project" value="InterPro"/>
</dbReference>
<gene>
    <name evidence="4" type="ORF">SAMN04488023_10763</name>
</gene>
<sequence>MNLNVYRMPKRILVFCGGHIIAGVEIVTLAYLEALKDLGVEIYCITNAWGNGEFNERLESLNIPYSSIKLGFIYPKNIRWSLDTLWHFPPALRHIKKIISQFRPDVCYHTSFRTIFMVGAFVRTKHIYHAHDYITPSKYNKLIFKFIQNKIIQFIAVSNTVARNLIQCGVNPEKIQTLYNGILPKDQTNITRNFEILKIGIVGQVSAHKGHELLFSALAELKKDNSIKFELKIFGVGDDFYKNKLQNISKNIGIETYITWIGFKANLDEIYQDLNVIVVPTISSEPFGMVIIEAGIRNVLVLATNSGGPAEIIEDQHTGLLFQSGNVNDLKDKLRLIADNPTKNSYYTENNYQKIISDFNIKTQAFKLLQIIYN</sequence>
<dbReference type="AlphaFoldDB" id="A0A1H9N7G0"/>
<proteinExistence type="predicted"/>
<keyword evidence="1" id="KW-0812">Transmembrane</keyword>
<dbReference type="Pfam" id="PF00534">
    <property type="entry name" value="Glycos_transf_1"/>
    <property type="match status" value="1"/>
</dbReference>
<dbReference type="Gene3D" id="3.40.50.2000">
    <property type="entry name" value="Glycogen Phosphorylase B"/>
    <property type="match status" value="2"/>
</dbReference>
<dbReference type="CDD" id="cd03811">
    <property type="entry name" value="GT4_GT28_WabH-like"/>
    <property type="match status" value="1"/>
</dbReference>
<keyword evidence="1" id="KW-0472">Membrane</keyword>
<dbReference type="PANTHER" id="PTHR12526:SF627">
    <property type="entry name" value="D-RHAMNOSYLTRANSFERASE WBPZ"/>
    <property type="match status" value="1"/>
</dbReference>
<feature type="domain" description="Glycosyltransferase subfamily 4-like N-terminal" evidence="3">
    <location>
        <begin position="23"/>
        <end position="182"/>
    </location>
</feature>
<dbReference type="InterPro" id="IPR028098">
    <property type="entry name" value="Glyco_trans_4-like_N"/>
</dbReference>
<evidence type="ECO:0000313" key="4">
    <source>
        <dbReference type="EMBL" id="SER31363.1"/>
    </source>
</evidence>
<dbReference type="STRING" id="390241.SAMN04488023_10763"/>
<dbReference type="InterPro" id="IPR001296">
    <property type="entry name" value="Glyco_trans_1"/>
</dbReference>
<reference evidence="5" key="1">
    <citation type="submission" date="2016-10" db="EMBL/GenBank/DDBJ databases">
        <authorList>
            <person name="Varghese N."/>
            <person name="Submissions S."/>
        </authorList>
    </citation>
    <scope>NUCLEOTIDE SEQUENCE [LARGE SCALE GENOMIC DNA]</scope>
    <source>
        <strain evidence="5">DSM 18610</strain>
    </source>
</reference>
<dbReference type="Pfam" id="PF13439">
    <property type="entry name" value="Glyco_transf_4"/>
    <property type="match status" value="1"/>
</dbReference>
<keyword evidence="5" id="KW-1185">Reference proteome</keyword>
<evidence type="ECO:0000259" key="2">
    <source>
        <dbReference type="Pfam" id="PF00534"/>
    </source>
</evidence>
<feature type="domain" description="Glycosyl transferase family 1" evidence="2">
    <location>
        <begin position="198"/>
        <end position="353"/>
    </location>
</feature>
<dbReference type="Proteomes" id="UP000199572">
    <property type="component" value="Unassembled WGS sequence"/>
</dbReference>
<dbReference type="SUPFAM" id="SSF53756">
    <property type="entry name" value="UDP-Glycosyltransferase/glycogen phosphorylase"/>
    <property type="match status" value="1"/>
</dbReference>
<keyword evidence="4" id="KW-0808">Transferase</keyword>
<organism evidence="4 5">
    <name type="scientific">Pedobacter rhizosphaerae</name>
    <dbReference type="NCBI Taxonomy" id="390241"/>
    <lineage>
        <taxon>Bacteria</taxon>
        <taxon>Pseudomonadati</taxon>
        <taxon>Bacteroidota</taxon>
        <taxon>Sphingobacteriia</taxon>
        <taxon>Sphingobacteriales</taxon>
        <taxon>Sphingobacteriaceae</taxon>
        <taxon>Pedobacter</taxon>
    </lineage>
</organism>
<dbReference type="PANTHER" id="PTHR12526">
    <property type="entry name" value="GLYCOSYLTRANSFERASE"/>
    <property type="match status" value="1"/>
</dbReference>
<name>A0A1H9N7G0_9SPHI</name>
<dbReference type="EMBL" id="FOGG01000007">
    <property type="protein sequence ID" value="SER31363.1"/>
    <property type="molecule type" value="Genomic_DNA"/>
</dbReference>
<keyword evidence="1" id="KW-1133">Transmembrane helix</keyword>
<feature type="transmembrane region" description="Helical" evidence="1">
    <location>
        <begin position="12"/>
        <end position="32"/>
    </location>
</feature>
<evidence type="ECO:0000259" key="3">
    <source>
        <dbReference type="Pfam" id="PF13439"/>
    </source>
</evidence>
<accession>A0A1H9N7G0</accession>
<evidence type="ECO:0000256" key="1">
    <source>
        <dbReference type="SAM" id="Phobius"/>
    </source>
</evidence>